<sequence length="203" mass="22384">MGSGANPRRPMTIEEWAALDEDVEGEFVDGYLEEEEMPSFLHGLVNGWLVENLRRWARRRGGFVASSDAKYAVSSTRGRKPDAAVYLDGRKPTAEGLIHDPPDLVFEVVSHNPRDARRDRIHKLQEYAAFGIKLYGIIDPALRSLEVFELGADGRYVRAVGASEGCVSNIPGCGVLLLDLDELWREVDDLLAAERDSTVGTGG</sequence>
<dbReference type="CDD" id="cd06260">
    <property type="entry name" value="DUF820-like"/>
    <property type="match status" value="1"/>
</dbReference>
<dbReference type="PANTHER" id="PTHR34107">
    <property type="entry name" value="SLL0198 PROTEIN-RELATED"/>
    <property type="match status" value="1"/>
</dbReference>
<accession>A0ABZ2K8M0</accession>
<dbReference type="EMBL" id="CP089982">
    <property type="protein sequence ID" value="WXA93910.1"/>
    <property type="molecule type" value="Genomic_DNA"/>
</dbReference>
<dbReference type="InterPro" id="IPR011335">
    <property type="entry name" value="Restrct_endonuc-II-like"/>
</dbReference>
<protein>
    <submittedName>
        <fullName evidence="2">Uma2 family endonuclease</fullName>
    </submittedName>
</protein>
<keyword evidence="3" id="KW-1185">Reference proteome</keyword>
<keyword evidence="2" id="KW-0255">Endonuclease</keyword>
<proteinExistence type="predicted"/>
<organism evidence="2 3">
    <name type="scientific">Pendulispora brunnea</name>
    <dbReference type="NCBI Taxonomy" id="2905690"/>
    <lineage>
        <taxon>Bacteria</taxon>
        <taxon>Pseudomonadati</taxon>
        <taxon>Myxococcota</taxon>
        <taxon>Myxococcia</taxon>
        <taxon>Myxococcales</taxon>
        <taxon>Sorangiineae</taxon>
        <taxon>Pendulisporaceae</taxon>
        <taxon>Pendulispora</taxon>
    </lineage>
</organism>
<dbReference type="Gene3D" id="3.90.1570.10">
    <property type="entry name" value="tt1808, chain A"/>
    <property type="match status" value="1"/>
</dbReference>
<dbReference type="PANTHER" id="PTHR34107:SF4">
    <property type="entry name" value="SLL1222 PROTEIN"/>
    <property type="match status" value="1"/>
</dbReference>
<feature type="domain" description="Putative restriction endonuclease" evidence="1">
    <location>
        <begin position="16"/>
        <end position="159"/>
    </location>
</feature>
<dbReference type="SUPFAM" id="SSF52980">
    <property type="entry name" value="Restriction endonuclease-like"/>
    <property type="match status" value="1"/>
</dbReference>
<dbReference type="Proteomes" id="UP001379533">
    <property type="component" value="Chromosome"/>
</dbReference>
<evidence type="ECO:0000313" key="3">
    <source>
        <dbReference type="Proteomes" id="UP001379533"/>
    </source>
</evidence>
<dbReference type="RefSeq" id="WP_394844510.1">
    <property type="nucleotide sequence ID" value="NZ_CP089982.1"/>
</dbReference>
<gene>
    <name evidence="2" type="ORF">LZC95_46585</name>
</gene>
<reference evidence="2 3" key="1">
    <citation type="submission" date="2021-12" db="EMBL/GenBank/DDBJ databases">
        <title>Discovery of the Pendulisporaceae a myxobacterial family with distinct sporulation behavior and unique specialized metabolism.</title>
        <authorList>
            <person name="Garcia R."/>
            <person name="Popoff A."/>
            <person name="Bader C.D."/>
            <person name="Loehr J."/>
            <person name="Walesch S."/>
            <person name="Walt C."/>
            <person name="Boldt J."/>
            <person name="Bunk B."/>
            <person name="Haeckl F.J.F.P.J."/>
            <person name="Gunesch A.P."/>
            <person name="Birkelbach J."/>
            <person name="Nuebel U."/>
            <person name="Pietschmann T."/>
            <person name="Bach T."/>
            <person name="Mueller R."/>
        </authorList>
    </citation>
    <scope>NUCLEOTIDE SEQUENCE [LARGE SCALE GENOMIC DNA]</scope>
    <source>
        <strain evidence="2 3">MSr12523</strain>
    </source>
</reference>
<dbReference type="Pfam" id="PF05685">
    <property type="entry name" value="Uma2"/>
    <property type="match status" value="1"/>
</dbReference>
<keyword evidence="2" id="KW-0540">Nuclease</keyword>
<keyword evidence="2" id="KW-0378">Hydrolase</keyword>
<evidence type="ECO:0000259" key="1">
    <source>
        <dbReference type="Pfam" id="PF05685"/>
    </source>
</evidence>
<evidence type="ECO:0000313" key="2">
    <source>
        <dbReference type="EMBL" id="WXA93910.1"/>
    </source>
</evidence>
<dbReference type="InterPro" id="IPR008538">
    <property type="entry name" value="Uma2"/>
</dbReference>
<dbReference type="InterPro" id="IPR012296">
    <property type="entry name" value="Nuclease_put_TT1808"/>
</dbReference>
<dbReference type="GO" id="GO:0004519">
    <property type="term" value="F:endonuclease activity"/>
    <property type="evidence" value="ECO:0007669"/>
    <property type="project" value="UniProtKB-KW"/>
</dbReference>
<name>A0ABZ2K8M0_9BACT</name>